<proteinExistence type="predicted"/>
<evidence type="ECO:0000313" key="2">
    <source>
        <dbReference type="Proteomes" id="UP000198634"/>
    </source>
</evidence>
<accession>A0A1H9EWP1</accession>
<sequence length="145" mass="15470">MQCEIDMLTEPTNPLLAQSCAHLLALHTALECPADPETPEDAAKAELIRLIAFQPAMLADAVCLSTKILADRDFTFGGTHPGVIFAVESLADFYGADLDTTRSAIRLCGGMPFHESGRTIHADDEHASFMLDAAAIEAANKKAKG</sequence>
<protein>
    <submittedName>
        <fullName evidence="1">Uncharacterized protein</fullName>
    </submittedName>
</protein>
<dbReference type="STRING" id="657014.SAMN04488092_105200"/>
<reference evidence="1 2" key="1">
    <citation type="submission" date="2016-10" db="EMBL/GenBank/DDBJ databases">
        <authorList>
            <person name="de Groot N.N."/>
        </authorList>
    </citation>
    <scope>NUCLEOTIDE SEQUENCE [LARGE SCALE GENOMIC DNA]</scope>
    <source>
        <strain evidence="1 2">DSM 22007</strain>
    </source>
</reference>
<name>A0A1H9EWP1_9RHOB</name>
<dbReference type="AlphaFoldDB" id="A0A1H9EWP1"/>
<keyword evidence="2" id="KW-1185">Reference proteome</keyword>
<dbReference type="EMBL" id="FOEP01000005">
    <property type="protein sequence ID" value="SEQ30072.1"/>
    <property type="molecule type" value="Genomic_DNA"/>
</dbReference>
<evidence type="ECO:0000313" key="1">
    <source>
        <dbReference type="EMBL" id="SEQ30072.1"/>
    </source>
</evidence>
<gene>
    <name evidence="1" type="ORF">SAMN04488092_105200</name>
</gene>
<organism evidence="1 2">
    <name type="scientific">Thalassovita taeanensis</name>
    <dbReference type="NCBI Taxonomy" id="657014"/>
    <lineage>
        <taxon>Bacteria</taxon>
        <taxon>Pseudomonadati</taxon>
        <taxon>Pseudomonadota</taxon>
        <taxon>Alphaproteobacteria</taxon>
        <taxon>Rhodobacterales</taxon>
        <taxon>Roseobacteraceae</taxon>
        <taxon>Thalassovita</taxon>
    </lineage>
</organism>
<dbReference type="Proteomes" id="UP000198634">
    <property type="component" value="Unassembled WGS sequence"/>
</dbReference>